<feature type="compositionally biased region" description="Basic and acidic residues" evidence="1">
    <location>
        <begin position="40"/>
        <end position="59"/>
    </location>
</feature>
<dbReference type="Proteomes" id="UP001634394">
    <property type="component" value="Unassembled WGS sequence"/>
</dbReference>
<dbReference type="EMBL" id="JBJQND010000001">
    <property type="protein sequence ID" value="KAL3892373.1"/>
    <property type="molecule type" value="Genomic_DNA"/>
</dbReference>
<organism evidence="2 4">
    <name type="scientific">Sinanodonta woodiana</name>
    <name type="common">Chinese pond mussel</name>
    <name type="synonym">Anodonta woodiana</name>
    <dbReference type="NCBI Taxonomy" id="1069815"/>
    <lineage>
        <taxon>Eukaryota</taxon>
        <taxon>Metazoa</taxon>
        <taxon>Spiralia</taxon>
        <taxon>Lophotrochozoa</taxon>
        <taxon>Mollusca</taxon>
        <taxon>Bivalvia</taxon>
        <taxon>Autobranchia</taxon>
        <taxon>Heteroconchia</taxon>
        <taxon>Palaeoheterodonta</taxon>
        <taxon>Unionida</taxon>
        <taxon>Unionoidea</taxon>
        <taxon>Unionidae</taxon>
        <taxon>Unioninae</taxon>
        <taxon>Sinanodonta</taxon>
    </lineage>
</organism>
<accession>A0ABD3Y1P3</accession>
<evidence type="ECO:0000313" key="4">
    <source>
        <dbReference type="Proteomes" id="UP001634394"/>
    </source>
</evidence>
<evidence type="ECO:0000313" key="2">
    <source>
        <dbReference type="EMBL" id="KAL3892354.1"/>
    </source>
</evidence>
<dbReference type="EMBL" id="JBJQND010000001">
    <property type="protein sequence ID" value="KAL3892354.1"/>
    <property type="molecule type" value="Genomic_DNA"/>
</dbReference>
<proteinExistence type="predicted"/>
<sequence length="93" mass="10588">MKLHQIKYSGYGKILFRDVSCVCSEAEANLFSKTTNAKFKNETETKHEKSKDTKKEEMKPVQTMHQPNIIGDSPTRKALSLRNVGRTQTKSDV</sequence>
<comment type="caution">
    <text evidence="2">The sequence shown here is derived from an EMBL/GenBank/DDBJ whole genome shotgun (WGS) entry which is preliminary data.</text>
</comment>
<gene>
    <name evidence="2" type="ORF">ACJMK2_004567</name>
    <name evidence="3" type="ORF">ACJMK2_004584</name>
</gene>
<dbReference type="AlphaFoldDB" id="A0ABD3Y1P3"/>
<evidence type="ECO:0000313" key="3">
    <source>
        <dbReference type="EMBL" id="KAL3892373.1"/>
    </source>
</evidence>
<protein>
    <submittedName>
        <fullName evidence="2">Uncharacterized protein</fullName>
    </submittedName>
</protein>
<keyword evidence="4" id="KW-1185">Reference proteome</keyword>
<reference evidence="2 4" key="1">
    <citation type="submission" date="2024-11" db="EMBL/GenBank/DDBJ databases">
        <title>Chromosome-level genome assembly of the freshwater bivalve Anodonta woodiana.</title>
        <authorList>
            <person name="Chen X."/>
        </authorList>
    </citation>
    <scope>NUCLEOTIDE SEQUENCE [LARGE SCALE GENOMIC DNA]</scope>
    <source>
        <strain evidence="2">MN2024</strain>
        <tissue evidence="2">Gills</tissue>
    </source>
</reference>
<feature type="region of interest" description="Disordered" evidence="1">
    <location>
        <begin position="40"/>
        <end position="93"/>
    </location>
</feature>
<name>A0ABD3Y1P3_SINWO</name>
<evidence type="ECO:0000256" key="1">
    <source>
        <dbReference type="SAM" id="MobiDB-lite"/>
    </source>
</evidence>